<dbReference type="RefSeq" id="WP_345416623.1">
    <property type="nucleotide sequence ID" value="NZ_AP031496.1"/>
</dbReference>
<accession>A0AAV3TXK4</accession>
<evidence type="ECO:0000313" key="2">
    <source>
        <dbReference type="EMBL" id="GAA4931917.1"/>
    </source>
</evidence>
<name>A0AAV3TXK4_9ALTE</name>
<protein>
    <submittedName>
        <fullName evidence="2">DUF58 domain-containing protein</fullName>
    </submittedName>
</protein>
<dbReference type="PANTHER" id="PTHR33608">
    <property type="entry name" value="BLL2464 PROTEIN"/>
    <property type="match status" value="1"/>
</dbReference>
<feature type="domain" description="DUF58" evidence="1">
    <location>
        <begin position="68"/>
        <end position="287"/>
    </location>
</feature>
<dbReference type="Proteomes" id="UP001409585">
    <property type="component" value="Unassembled WGS sequence"/>
</dbReference>
<gene>
    <name evidence="2" type="ORF">GCM10025791_05290</name>
</gene>
<dbReference type="Pfam" id="PF01882">
    <property type="entry name" value="DUF58"/>
    <property type="match status" value="1"/>
</dbReference>
<evidence type="ECO:0000313" key="3">
    <source>
        <dbReference type="Proteomes" id="UP001409585"/>
    </source>
</evidence>
<reference evidence="3" key="1">
    <citation type="journal article" date="2019" name="Int. J. Syst. Evol. Microbiol.">
        <title>The Global Catalogue of Microorganisms (GCM) 10K type strain sequencing project: providing services to taxonomists for standard genome sequencing and annotation.</title>
        <authorList>
            <consortium name="The Broad Institute Genomics Platform"/>
            <consortium name="The Broad Institute Genome Sequencing Center for Infectious Disease"/>
            <person name="Wu L."/>
            <person name="Ma J."/>
        </authorList>
    </citation>
    <scope>NUCLEOTIDE SEQUENCE [LARGE SCALE GENOMIC DNA]</scope>
    <source>
        <strain evidence="3">JCM 19134</strain>
    </source>
</reference>
<proteinExistence type="predicted"/>
<organism evidence="2 3">
    <name type="scientific">Halioxenophilus aromaticivorans</name>
    <dbReference type="NCBI Taxonomy" id="1306992"/>
    <lineage>
        <taxon>Bacteria</taxon>
        <taxon>Pseudomonadati</taxon>
        <taxon>Pseudomonadota</taxon>
        <taxon>Gammaproteobacteria</taxon>
        <taxon>Alteromonadales</taxon>
        <taxon>Alteromonadaceae</taxon>
        <taxon>Halioxenophilus</taxon>
    </lineage>
</organism>
<dbReference type="AlphaFoldDB" id="A0AAV3TXK4"/>
<sequence>MASLTALSPSAHNSNQHLPQGVYANLDNLLRTRFTASKLNLKFPRPSKALLSGPIRTRFKGRGMEFEEVRVYQPGDDIRTIDWRVTARTQVTHTKLFQEEREKPVLLVVDQRSTMFFGSQQCFKSVYAAHLATTLGWAALHQNDRIGALIFGDNEQKDLRPRRSKHAQLNLIHEIIAFNHALTSPVAQQQAQSLQELLTDALRVAKPGTKVFILSDFHDFSEDCEKSLHLLARHNDVALFQIYDQLERSWPQASQLYVSNGKEQMRVDGKAKDFHKRYEQQFQQRRTALQNCANRLAISLIDACVQHDPDRLLTSLFGKTKDRSKASRL</sequence>
<dbReference type="PANTHER" id="PTHR33608:SF12">
    <property type="entry name" value="DUF58 DOMAIN-CONTAINING PROTEIN"/>
    <property type="match status" value="1"/>
</dbReference>
<keyword evidence="3" id="KW-1185">Reference proteome</keyword>
<dbReference type="InterPro" id="IPR002881">
    <property type="entry name" value="DUF58"/>
</dbReference>
<dbReference type="EMBL" id="BAABLX010000004">
    <property type="protein sequence ID" value="GAA4931917.1"/>
    <property type="molecule type" value="Genomic_DNA"/>
</dbReference>
<evidence type="ECO:0000259" key="1">
    <source>
        <dbReference type="Pfam" id="PF01882"/>
    </source>
</evidence>
<comment type="caution">
    <text evidence="2">The sequence shown here is derived from an EMBL/GenBank/DDBJ whole genome shotgun (WGS) entry which is preliminary data.</text>
</comment>